<dbReference type="InterPro" id="IPR029058">
    <property type="entry name" value="AB_hydrolase_fold"/>
</dbReference>
<dbReference type="OrthoDB" id="424059at2759"/>
<dbReference type="Pfam" id="PF01764">
    <property type="entry name" value="Lipase_3"/>
    <property type="match status" value="1"/>
</dbReference>
<protein>
    <submittedName>
        <fullName evidence="2">YiaY protein</fullName>
    </submittedName>
</protein>
<gene>
    <name evidence="2" type="primary">yiaY</name>
    <name evidence="2" type="ORF">SNAT2548_LOCUS6082</name>
</gene>
<keyword evidence="3" id="KW-1185">Reference proteome</keyword>
<name>A0A812JB38_9DINO</name>
<evidence type="ECO:0000313" key="3">
    <source>
        <dbReference type="Proteomes" id="UP000604046"/>
    </source>
</evidence>
<dbReference type="Proteomes" id="UP000604046">
    <property type="component" value="Unassembled WGS sequence"/>
</dbReference>
<proteinExistence type="predicted"/>
<dbReference type="AlphaFoldDB" id="A0A812JB38"/>
<evidence type="ECO:0000259" key="1">
    <source>
        <dbReference type="Pfam" id="PF01764"/>
    </source>
</evidence>
<dbReference type="Gene3D" id="3.40.50.1820">
    <property type="entry name" value="alpha/beta hydrolase"/>
    <property type="match status" value="1"/>
</dbReference>
<dbReference type="GO" id="GO:0006629">
    <property type="term" value="P:lipid metabolic process"/>
    <property type="evidence" value="ECO:0007669"/>
    <property type="project" value="InterPro"/>
</dbReference>
<comment type="caution">
    <text evidence="2">The sequence shown here is derived from an EMBL/GenBank/DDBJ whole genome shotgun (WGS) entry which is preliminary data.</text>
</comment>
<dbReference type="InterPro" id="IPR002921">
    <property type="entry name" value="Fungal_lipase-type"/>
</dbReference>
<dbReference type="SUPFAM" id="SSF53474">
    <property type="entry name" value="alpha/beta-Hydrolases"/>
    <property type="match status" value="1"/>
</dbReference>
<reference evidence="2" key="1">
    <citation type="submission" date="2021-02" db="EMBL/GenBank/DDBJ databases">
        <authorList>
            <person name="Dougan E. K."/>
            <person name="Rhodes N."/>
            <person name="Thang M."/>
            <person name="Chan C."/>
        </authorList>
    </citation>
    <scope>NUCLEOTIDE SEQUENCE</scope>
</reference>
<evidence type="ECO:0000313" key="2">
    <source>
        <dbReference type="EMBL" id="CAE7202007.1"/>
    </source>
</evidence>
<sequence>MPLVPAHVLHATCKQSSASPAQWLPARSGSAMYLAFRGTGDVQDAAIDSSAVPGTVRFKEHGVHSGIANAVEQEGDEVDHVVEDILQVVSEHRDAGEPLVLCGHSLGGGYAQVMAVHLLRRDVSVSAVRTSGAPHVLVPPRAGAPQQLWQRLHAITQHWVHDWDPVPRLPLCKSWLVDVLPKLKQEIAGGIRAGRLSRKLRCQQRPSVGEVRCGG</sequence>
<dbReference type="EMBL" id="CAJNDS010000400">
    <property type="protein sequence ID" value="CAE7202007.1"/>
    <property type="molecule type" value="Genomic_DNA"/>
</dbReference>
<feature type="domain" description="Fungal lipase-type" evidence="1">
    <location>
        <begin position="33"/>
        <end position="173"/>
    </location>
</feature>
<accession>A0A812JB38</accession>
<organism evidence="2 3">
    <name type="scientific">Symbiodinium natans</name>
    <dbReference type="NCBI Taxonomy" id="878477"/>
    <lineage>
        <taxon>Eukaryota</taxon>
        <taxon>Sar</taxon>
        <taxon>Alveolata</taxon>
        <taxon>Dinophyceae</taxon>
        <taxon>Suessiales</taxon>
        <taxon>Symbiodiniaceae</taxon>
        <taxon>Symbiodinium</taxon>
    </lineage>
</organism>